<proteinExistence type="predicted"/>
<dbReference type="EC" id="6.3.4.15" evidence="5"/>
<evidence type="ECO:0000256" key="4">
    <source>
        <dbReference type="ARBA" id="ARBA00023267"/>
    </source>
</evidence>
<dbReference type="InterPro" id="IPR045864">
    <property type="entry name" value="aa-tRNA-synth_II/BPL/LPL"/>
</dbReference>
<keyword evidence="2" id="KW-0547">Nucleotide-binding</keyword>
<dbReference type="PANTHER" id="PTHR12835:SF5">
    <property type="entry name" value="BIOTIN--PROTEIN LIGASE"/>
    <property type="match status" value="1"/>
</dbReference>
<dbReference type="InterPro" id="IPR004408">
    <property type="entry name" value="Biotin_CoA_COase_ligase"/>
</dbReference>
<sequence length="268" mass="29238">MDGTLIHKLILNSLTGKYEPAVQSFDEIDSTNQYLKRLVTSGGQNEPLIVVAESQTAGYGKRGRSFYSPEKTGIYMSILIPYVEIPLNLVGRVTIGVAVSVMAAIQKFFPSVELTAKWVNDILANNRKAVGILAELVDNPSGQADLIVGIGINLSTQNFPEELKNKAGSIAGVSKQVERERLVAQIYLEFVKVFSDFKNPTIIANYRHSLGTIGKEVEVRVGSKIIRGIARDIDDDGSLVVELNDGELRHLASGDVVKVNTPNSNYYG</sequence>
<evidence type="ECO:0000313" key="7">
    <source>
        <dbReference type="EMBL" id="AQW21659.1"/>
    </source>
</evidence>
<reference evidence="7 8" key="1">
    <citation type="journal article" date="2015" name="Genome Announc.">
        <title>Genome Sequence of Lactobacillus curieae CCTCC M 2011381T, a Novel Producer of Gamma-aminobutyric Acid.</title>
        <authorList>
            <person name="Wang Y."/>
            <person name="Wang Y."/>
            <person name="Lang C."/>
            <person name="Wei D."/>
            <person name="Xu P."/>
            <person name="Xie J."/>
        </authorList>
    </citation>
    <scope>NUCLEOTIDE SEQUENCE [LARGE SCALE GENOMIC DNA]</scope>
    <source>
        <strain evidence="7 8">CCTCC M 2011381</strain>
    </source>
</reference>
<dbReference type="PANTHER" id="PTHR12835">
    <property type="entry name" value="BIOTIN PROTEIN LIGASE"/>
    <property type="match status" value="1"/>
</dbReference>
<dbReference type="InterPro" id="IPR003142">
    <property type="entry name" value="BPL_C"/>
</dbReference>
<dbReference type="Pfam" id="PF02237">
    <property type="entry name" value="BPL_C"/>
    <property type="match status" value="1"/>
</dbReference>
<accession>A0A1S6QJ94</accession>
<evidence type="ECO:0000256" key="5">
    <source>
        <dbReference type="ARBA" id="ARBA00024227"/>
    </source>
</evidence>
<dbReference type="SUPFAM" id="SSF55681">
    <property type="entry name" value="Class II aaRS and biotin synthetases"/>
    <property type="match status" value="1"/>
</dbReference>
<evidence type="ECO:0000259" key="6">
    <source>
        <dbReference type="PROSITE" id="PS51733"/>
    </source>
</evidence>
<dbReference type="GO" id="GO:0004077">
    <property type="term" value="F:biotin--[biotin carboxyl-carrier protein] ligase activity"/>
    <property type="evidence" value="ECO:0007669"/>
    <property type="project" value="UniProtKB-EC"/>
</dbReference>
<keyword evidence="8" id="KW-1185">Reference proteome</keyword>
<dbReference type="CDD" id="cd16442">
    <property type="entry name" value="BPL"/>
    <property type="match status" value="1"/>
</dbReference>
<evidence type="ECO:0000256" key="2">
    <source>
        <dbReference type="ARBA" id="ARBA00022741"/>
    </source>
</evidence>
<dbReference type="GO" id="GO:0005524">
    <property type="term" value="F:ATP binding"/>
    <property type="evidence" value="ECO:0007669"/>
    <property type="project" value="UniProtKB-KW"/>
</dbReference>
<dbReference type="Gene3D" id="3.30.930.10">
    <property type="entry name" value="Bira Bifunctional Protein, Domain 2"/>
    <property type="match status" value="1"/>
</dbReference>
<dbReference type="GO" id="GO:0005737">
    <property type="term" value="C:cytoplasm"/>
    <property type="evidence" value="ECO:0007669"/>
    <property type="project" value="TreeGrafter"/>
</dbReference>
<dbReference type="GO" id="GO:0016740">
    <property type="term" value="F:transferase activity"/>
    <property type="evidence" value="ECO:0007669"/>
    <property type="project" value="UniProtKB-ARBA"/>
</dbReference>
<name>A0A1S6QJ94_9LACO</name>
<dbReference type="Pfam" id="PF03099">
    <property type="entry name" value="BPL_LplA_LipB"/>
    <property type="match status" value="1"/>
</dbReference>
<dbReference type="GO" id="GO:0009249">
    <property type="term" value="P:protein lipoylation"/>
    <property type="evidence" value="ECO:0007669"/>
    <property type="project" value="UniProtKB-ARBA"/>
</dbReference>
<dbReference type="AlphaFoldDB" id="A0A1S6QJ94"/>
<keyword evidence="1 7" id="KW-0436">Ligase</keyword>
<dbReference type="OrthoDB" id="9807064at2"/>
<evidence type="ECO:0000313" key="8">
    <source>
        <dbReference type="Proteomes" id="UP000030361"/>
    </source>
</evidence>
<dbReference type="Gene3D" id="2.30.30.100">
    <property type="match status" value="1"/>
</dbReference>
<keyword evidence="3" id="KW-0067">ATP-binding</keyword>
<dbReference type="PROSITE" id="PS51733">
    <property type="entry name" value="BPL_LPL_CATALYTIC"/>
    <property type="match status" value="1"/>
</dbReference>
<dbReference type="KEGG" id="lcu:PL11_006825"/>
<evidence type="ECO:0000256" key="1">
    <source>
        <dbReference type="ARBA" id="ARBA00022598"/>
    </source>
</evidence>
<organism evidence="7 8">
    <name type="scientific">Lentilactobacillus curieae</name>
    <dbReference type="NCBI Taxonomy" id="1138822"/>
    <lineage>
        <taxon>Bacteria</taxon>
        <taxon>Bacillati</taxon>
        <taxon>Bacillota</taxon>
        <taxon>Bacilli</taxon>
        <taxon>Lactobacillales</taxon>
        <taxon>Lactobacillaceae</taxon>
        <taxon>Lentilactobacillus</taxon>
    </lineage>
</organism>
<protein>
    <recommendedName>
        <fullName evidence="5">biotin--[biotin carboxyl-carrier protein] ligase</fullName>
        <ecNumber evidence="5">6.3.4.15</ecNumber>
    </recommendedName>
</protein>
<keyword evidence="4" id="KW-0092">Biotin</keyword>
<dbReference type="NCBIfam" id="TIGR00121">
    <property type="entry name" value="birA_ligase"/>
    <property type="match status" value="1"/>
</dbReference>
<dbReference type="InterPro" id="IPR004143">
    <property type="entry name" value="BPL_LPL_catalytic"/>
</dbReference>
<dbReference type="Proteomes" id="UP000030361">
    <property type="component" value="Chromosome"/>
</dbReference>
<feature type="domain" description="BPL/LPL catalytic" evidence="6">
    <location>
        <begin position="7"/>
        <end position="198"/>
    </location>
</feature>
<gene>
    <name evidence="7" type="ORF">PL11_006825</name>
</gene>
<evidence type="ECO:0000256" key="3">
    <source>
        <dbReference type="ARBA" id="ARBA00022840"/>
    </source>
</evidence>
<dbReference type="EMBL" id="CP018906">
    <property type="protein sequence ID" value="AQW21659.1"/>
    <property type="molecule type" value="Genomic_DNA"/>
</dbReference>
<dbReference type="SUPFAM" id="SSF50037">
    <property type="entry name" value="C-terminal domain of transcriptional repressors"/>
    <property type="match status" value="1"/>
</dbReference>
<dbReference type="InterPro" id="IPR008988">
    <property type="entry name" value="Transcriptional_repressor_C"/>
</dbReference>